<comment type="caution">
    <text evidence="7">The sequence shown here is derived from an EMBL/GenBank/DDBJ whole genome shotgun (WGS) entry which is preliminary data.</text>
</comment>
<comment type="subcellular location">
    <subcellularLocation>
        <location evidence="1">Golgi apparatus membrane</location>
        <topology evidence="1">Single-pass membrane protein</topology>
    </subcellularLocation>
</comment>
<organism evidence="7 8">
    <name type="scientific">Arabis nemorensis</name>
    <dbReference type="NCBI Taxonomy" id="586526"/>
    <lineage>
        <taxon>Eukaryota</taxon>
        <taxon>Viridiplantae</taxon>
        <taxon>Streptophyta</taxon>
        <taxon>Embryophyta</taxon>
        <taxon>Tracheophyta</taxon>
        <taxon>Spermatophyta</taxon>
        <taxon>Magnoliopsida</taxon>
        <taxon>eudicotyledons</taxon>
        <taxon>Gunneridae</taxon>
        <taxon>Pentapetalae</taxon>
        <taxon>rosids</taxon>
        <taxon>malvids</taxon>
        <taxon>Brassicales</taxon>
        <taxon>Brassicaceae</taxon>
        <taxon>Arabideae</taxon>
        <taxon>Arabis</taxon>
    </lineage>
</organism>
<accession>A0A565BJ38</accession>
<keyword evidence="8" id="KW-1185">Reference proteome</keyword>
<dbReference type="InterPro" id="IPR006514">
    <property type="entry name" value="IRX15/GXM/AGM"/>
</dbReference>
<evidence type="ECO:0000313" key="8">
    <source>
        <dbReference type="Proteomes" id="UP000489600"/>
    </source>
</evidence>
<keyword evidence="4" id="KW-0333">Golgi apparatus</keyword>
<dbReference type="AlphaFoldDB" id="A0A565BJ38"/>
<dbReference type="Proteomes" id="UP000489600">
    <property type="component" value="Unassembled WGS sequence"/>
</dbReference>
<evidence type="ECO:0000256" key="3">
    <source>
        <dbReference type="ARBA" id="ARBA00022989"/>
    </source>
</evidence>
<gene>
    <name evidence="7" type="ORF">ANE_LOCUS11313</name>
</gene>
<evidence type="ECO:0000256" key="2">
    <source>
        <dbReference type="ARBA" id="ARBA00022692"/>
    </source>
</evidence>
<dbReference type="Pfam" id="PF21729">
    <property type="entry name" value="IRX15_IRX15L_GXM"/>
    <property type="match status" value="1"/>
</dbReference>
<keyword evidence="3 6" id="KW-1133">Transmembrane helix</keyword>
<keyword evidence="5 6" id="KW-0472">Membrane</keyword>
<evidence type="ECO:0000256" key="5">
    <source>
        <dbReference type="ARBA" id="ARBA00023136"/>
    </source>
</evidence>
<evidence type="ECO:0000256" key="4">
    <source>
        <dbReference type="ARBA" id="ARBA00023034"/>
    </source>
</evidence>
<feature type="transmembrane region" description="Helical" evidence="6">
    <location>
        <begin position="18"/>
        <end position="37"/>
    </location>
</feature>
<proteinExistence type="predicted"/>
<dbReference type="OrthoDB" id="1733247at2759"/>
<name>A0A565BJ38_9BRAS</name>
<reference evidence="7" key="1">
    <citation type="submission" date="2019-07" db="EMBL/GenBank/DDBJ databases">
        <authorList>
            <person name="Dittberner H."/>
        </authorList>
    </citation>
    <scope>NUCLEOTIDE SEQUENCE [LARGE SCALE GENOMIC DNA]</scope>
</reference>
<dbReference type="GO" id="GO:0000139">
    <property type="term" value="C:Golgi membrane"/>
    <property type="evidence" value="ECO:0007669"/>
    <property type="project" value="UniProtKB-SubCell"/>
</dbReference>
<sequence>MFQEKSKGAKLTHLERPWFIVVALAGLLGGALLTTSFNRHTDNTLSLCSTAKNTAVSIAEYSATPIQLQSIVHYATSCIVPQQSFEEISISLDVLKDRFPCNFLVFGLGHDSLMWASLNPRGTTTP</sequence>
<evidence type="ECO:0000256" key="1">
    <source>
        <dbReference type="ARBA" id="ARBA00004194"/>
    </source>
</evidence>
<dbReference type="GO" id="GO:0045492">
    <property type="term" value="P:xylan biosynthetic process"/>
    <property type="evidence" value="ECO:0007669"/>
    <property type="project" value="InterPro"/>
</dbReference>
<keyword evidence="2 6" id="KW-0812">Transmembrane</keyword>
<dbReference type="EMBL" id="CABITT030000004">
    <property type="protein sequence ID" value="VVB00869.1"/>
    <property type="molecule type" value="Genomic_DNA"/>
</dbReference>
<evidence type="ECO:0000256" key="6">
    <source>
        <dbReference type="SAM" id="Phobius"/>
    </source>
</evidence>
<evidence type="ECO:0000313" key="7">
    <source>
        <dbReference type="EMBL" id="VVB00869.1"/>
    </source>
</evidence>
<dbReference type="PANTHER" id="PTHR31444">
    <property type="entry name" value="OS11G0490100 PROTEIN"/>
    <property type="match status" value="1"/>
</dbReference>
<protein>
    <submittedName>
        <fullName evidence="7">Uncharacterized protein</fullName>
    </submittedName>
</protein>